<feature type="signal peptide" evidence="1">
    <location>
        <begin position="1"/>
        <end position="17"/>
    </location>
</feature>
<sequence length="166" mass="18522">MIEKLMCLVLLAAYISGCEIEFDYDYETVPPFLSDCSECPPFTSLFYPHYANVTDTDKFTEISECVYNYTCTTILKGENYVIVNATADITYPTGNFLRVQLTDKASPQLGDPINVFDALGIRCLQGLWYATKFPFGLAHNAGNRTITPQAMAGIKLPLQKMSILCN</sequence>
<gene>
    <name evidence="2" type="ORF">CAEBREN_01667</name>
</gene>
<dbReference type="EMBL" id="GL379825">
    <property type="protein sequence ID" value="EGT49179.1"/>
    <property type="molecule type" value="Genomic_DNA"/>
</dbReference>
<evidence type="ECO:0000313" key="2">
    <source>
        <dbReference type="EMBL" id="EGT49179.1"/>
    </source>
</evidence>
<dbReference type="OMA" id="WYATKFP"/>
<accession>G0N0Q0</accession>
<proteinExistence type="predicted"/>
<protein>
    <recommendedName>
        <fullName evidence="4">Lipoprotein</fullName>
    </recommendedName>
</protein>
<evidence type="ECO:0000313" key="3">
    <source>
        <dbReference type="Proteomes" id="UP000008068"/>
    </source>
</evidence>
<dbReference type="eggNOG" id="ENOG502TJQZ">
    <property type="taxonomic scope" value="Eukaryota"/>
</dbReference>
<keyword evidence="3" id="KW-1185">Reference proteome</keyword>
<name>G0N0Q0_CAEBE</name>
<reference evidence="3" key="1">
    <citation type="submission" date="2011-07" db="EMBL/GenBank/DDBJ databases">
        <authorList>
            <consortium name="Caenorhabditis brenneri Sequencing and Analysis Consortium"/>
            <person name="Wilson R.K."/>
        </authorList>
    </citation>
    <scope>NUCLEOTIDE SEQUENCE [LARGE SCALE GENOMIC DNA]</scope>
    <source>
        <strain evidence="3">PB2801</strain>
    </source>
</reference>
<evidence type="ECO:0008006" key="4">
    <source>
        <dbReference type="Google" id="ProtNLM"/>
    </source>
</evidence>
<dbReference type="Pfam" id="PF02343">
    <property type="entry name" value="TRA-1_regulated"/>
    <property type="match status" value="1"/>
</dbReference>
<dbReference type="OrthoDB" id="5884620at2759"/>
<dbReference type="HOGENOM" id="CLU_1620577_0_0_1"/>
<dbReference type="InParanoid" id="G0N0Q0"/>
<dbReference type="Proteomes" id="UP000008068">
    <property type="component" value="Unassembled WGS sequence"/>
</dbReference>
<feature type="chain" id="PRO_5003405009" description="Lipoprotein" evidence="1">
    <location>
        <begin position="18"/>
        <end position="166"/>
    </location>
</feature>
<organism evidence="3">
    <name type="scientific">Caenorhabditis brenneri</name>
    <name type="common">Nematode worm</name>
    <dbReference type="NCBI Taxonomy" id="135651"/>
    <lineage>
        <taxon>Eukaryota</taxon>
        <taxon>Metazoa</taxon>
        <taxon>Ecdysozoa</taxon>
        <taxon>Nematoda</taxon>
        <taxon>Chromadorea</taxon>
        <taxon>Rhabditida</taxon>
        <taxon>Rhabditina</taxon>
        <taxon>Rhabditomorpha</taxon>
        <taxon>Rhabditoidea</taxon>
        <taxon>Rhabditidae</taxon>
        <taxon>Peloderinae</taxon>
        <taxon>Caenorhabditis</taxon>
    </lineage>
</organism>
<dbReference type="InterPro" id="IPR003326">
    <property type="entry name" value="TRA-1_regulated"/>
</dbReference>
<dbReference type="AlphaFoldDB" id="G0N0Q0"/>
<evidence type="ECO:0000256" key="1">
    <source>
        <dbReference type="SAM" id="SignalP"/>
    </source>
</evidence>
<keyword evidence="1" id="KW-0732">Signal</keyword>